<organism evidence="1 2">
    <name type="scientific">Streptomyces acidiscabies</name>
    <dbReference type="NCBI Taxonomy" id="42234"/>
    <lineage>
        <taxon>Bacteria</taxon>
        <taxon>Bacillati</taxon>
        <taxon>Actinomycetota</taxon>
        <taxon>Actinomycetes</taxon>
        <taxon>Kitasatosporales</taxon>
        <taxon>Streptomycetaceae</taxon>
        <taxon>Streptomyces</taxon>
    </lineage>
</organism>
<gene>
    <name evidence="1" type="ORF">PV666_19305</name>
</gene>
<proteinExistence type="predicted"/>
<evidence type="ECO:0000313" key="2">
    <source>
        <dbReference type="Proteomes" id="UP001272987"/>
    </source>
</evidence>
<dbReference type="Proteomes" id="UP001272987">
    <property type="component" value="Unassembled WGS sequence"/>
</dbReference>
<reference evidence="1 2" key="1">
    <citation type="journal article" date="2023" name="Microb. Genom.">
        <title>Mesoterricola silvestris gen. nov., sp. nov., Mesoterricola sediminis sp. nov., Geothrix oryzae sp. nov., Geothrix edaphica sp. nov., Geothrix rubra sp. nov., and Geothrix limicola sp. nov., six novel members of Acidobacteriota isolated from soils.</title>
        <authorList>
            <person name="Weisberg A.J."/>
            <person name="Pearce E."/>
            <person name="Kramer C.G."/>
            <person name="Chang J.H."/>
            <person name="Clarke C.R."/>
        </authorList>
    </citation>
    <scope>NUCLEOTIDE SEQUENCE [LARGE SCALE GENOMIC DNA]</scope>
    <source>
        <strain evidence="1 2">NB05-1H</strain>
    </source>
</reference>
<keyword evidence="2" id="KW-1185">Reference proteome</keyword>
<comment type="caution">
    <text evidence="1">The sequence shown here is derived from an EMBL/GenBank/DDBJ whole genome shotgun (WGS) entry which is preliminary data.</text>
</comment>
<sequence>MQNRVKLPCGLTTGSGPIYNSRGTLVTCSDAFCDDEPTHVMEHLSWKGEVIRWGAYCEPYLIKRIAPAAEVEAALEHGVRCQGESFDTTRLPLSDKDWRYREFTDEERAEIERIKAGKMVETYISPGVFEWREPDNENEGGSNR</sequence>
<accession>A0ABU4LWB7</accession>
<dbReference type="EMBL" id="JARAWP010000011">
    <property type="protein sequence ID" value="MDX3020015.1"/>
    <property type="molecule type" value="Genomic_DNA"/>
</dbReference>
<name>A0ABU4LWB7_9ACTN</name>
<evidence type="ECO:0000313" key="1">
    <source>
        <dbReference type="EMBL" id="MDX3020015.1"/>
    </source>
</evidence>
<protein>
    <submittedName>
        <fullName evidence="1">Uncharacterized protein</fullName>
    </submittedName>
</protein>